<dbReference type="InterPro" id="IPR003582">
    <property type="entry name" value="ShKT_dom"/>
</dbReference>
<protein>
    <submittedName>
        <fullName evidence="5">ShKT domain-containing protein</fullName>
    </submittedName>
</protein>
<proteinExistence type="predicted"/>
<reference evidence="5" key="1">
    <citation type="submission" date="2022-11" db="UniProtKB">
        <authorList>
            <consortium name="WormBaseParasite"/>
        </authorList>
    </citation>
    <scope>IDENTIFICATION</scope>
</reference>
<comment type="caution">
    <text evidence="1">Lacks conserved residue(s) required for the propagation of feature annotation.</text>
</comment>
<dbReference type="Pfam" id="PF01549">
    <property type="entry name" value="ShK"/>
    <property type="match status" value="1"/>
</dbReference>
<evidence type="ECO:0000256" key="2">
    <source>
        <dbReference type="SAM" id="MobiDB-lite"/>
    </source>
</evidence>
<dbReference type="SMART" id="SM00254">
    <property type="entry name" value="ShKT"/>
    <property type="match status" value="1"/>
</dbReference>
<dbReference type="WBParaSite" id="nRc.2.0.1.t04827-RA">
    <property type="protein sequence ID" value="nRc.2.0.1.t04827-RA"/>
    <property type="gene ID" value="nRc.2.0.1.g04827"/>
</dbReference>
<accession>A0A915HTU1</accession>
<evidence type="ECO:0000259" key="3">
    <source>
        <dbReference type="PROSITE" id="PS51670"/>
    </source>
</evidence>
<feature type="disulfide bond" evidence="1">
    <location>
        <begin position="56"/>
        <end position="90"/>
    </location>
</feature>
<evidence type="ECO:0000313" key="5">
    <source>
        <dbReference type="WBParaSite" id="nRc.2.0.1.t04827-RA"/>
    </source>
</evidence>
<dbReference type="AlphaFoldDB" id="A0A915HTU1"/>
<evidence type="ECO:0000256" key="1">
    <source>
        <dbReference type="PROSITE-ProRule" id="PRU01005"/>
    </source>
</evidence>
<feature type="region of interest" description="Disordered" evidence="2">
    <location>
        <begin position="101"/>
        <end position="124"/>
    </location>
</feature>
<keyword evidence="1" id="KW-1015">Disulfide bond</keyword>
<sequence>MKEYIVGAMSVIDLEKISSLISSLVIIGSLRVVLLPVFHITNAQITSNFECHSNGCCDQHEWCKFWAGIGECDGNSRWMPTNCQISCHTCAGVSDSDIDLETTPNNIERPGASPRSSADQTPSVRNSIPVENAAQRCMDIVLTPNNTAAVRLMKAENLVVDHEGYIIFYVF</sequence>
<name>A0A915HTU1_ROMCU</name>
<dbReference type="Proteomes" id="UP000887565">
    <property type="component" value="Unplaced"/>
</dbReference>
<feature type="compositionally biased region" description="Polar residues" evidence="2">
    <location>
        <begin position="114"/>
        <end position="124"/>
    </location>
</feature>
<feature type="domain" description="ShKT" evidence="3">
    <location>
        <begin position="56"/>
        <end position="90"/>
    </location>
</feature>
<organism evidence="4 5">
    <name type="scientific">Romanomermis culicivorax</name>
    <name type="common">Nematode worm</name>
    <dbReference type="NCBI Taxonomy" id="13658"/>
    <lineage>
        <taxon>Eukaryota</taxon>
        <taxon>Metazoa</taxon>
        <taxon>Ecdysozoa</taxon>
        <taxon>Nematoda</taxon>
        <taxon>Enoplea</taxon>
        <taxon>Dorylaimia</taxon>
        <taxon>Mermithida</taxon>
        <taxon>Mermithoidea</taxon>
        <taxon>Mermithidae</taxon>
        <taxon>Romanomermis</taxon>
    </lineage>
</organism>
<dbReference type="PROSITE" id="PS51670">
    <property type="entry name" value="SHKT"/>
    <property type="match status" value="1"/>
</dbReference>
<keyword evidence="4" id="KW-1185">Reference proteome</keyword>
<evidence type="ECO:0000313" key="4">
    <source>
        <dbReference type="Proteomes" id="UP000887565"/>
    </source>
</evidence>